<accession>A0ABY0ET84</accession>
<evidence type="ECO:0000313" key="2">
    <source>
        <dbReference type="EMBL" id="RXI58996.1"/>
    </source>
</evidence>
<gene>
    <name evidence="2" type="ORF">DP131_00560</name>
</gene>
<dbReference type="Pfam" id="PF14594">
    <property type="entry name" value="Sipho_Gp37"/>
    <property type="match status" value="1"/>
</dbReference>
<sequence>MNKVPVRIIDSNFNLLGEIDDYESLIFIRRFFNIGEFELHINLDKQNVDKLKDDNLILLGTCFNKVGIIEHIDKSMSEDGKDQLIIKGSTLKGIVRRRITVPLKDTAYDRAIGSQETIIKQFVNNNIVNPVDPNRKIQQLVIAEDKKRGKEDAWRTRYENLSDKVIEIAEYSELGWDVILDIEKNKWVFDIIEGRNLTAGQEELPPVIFSVDFDNIKNKHFLKSLLNYKNVAYAGGKGEEEERLIQQIGESIGLDRREIFLDCSQADDITELKDMGKQKLQDYKITESFEAEVIPYGSFIYGEDWDLGDIVTVQDRKWGVTLNSRVIEIKEIYEVNGFNLECTFGNSIPNLLDKIKKQDKITQNLITK</sequence>
<dbReference type="Proteomes" id="UP000290273">
    <property type="component" value="Unassembled WGS sequence"/>
</dbReference>
<feature type="domain" description="Gp28/Gp37-like" evidence="1">
    <location>
        <begin position="5"/>
        <end position="346"/>
    </location>
</feature>
<dbReference type="EMBL" id="QMAU01000010">
    <property type="protein sequence ID" value="RXI58996.1"/>
    <property type="molecule type" value="Genomic_DNA"/>
</dbReference>
<evidence type="ECO:0000313" key="3">
    <source>
        <dbReference type="Proteomes" id="UP000290273"/>
    </source>
</evidence>
<protein>
    <recommendedName>
        <fullName evidence="1">Gp28/Gp37-like domain-containing protein</fullName>
    </recommendedName>
</protein>
<name>A0ABY0ET84_CLOTA</name>
<reference evidence="2 3" key="1">
    <citation type="submission" date="2018-06" db="EMBL/GenBank/DDBJ databases">
        <title>Genome conservation of Clostridium tetani.</title>
        <authorList>
            <person name="Bruggemann H."/>
            <person name="Popoff M.R."/>
        </authorList>
    </citation>
    <scope>NUCLEOTIDE SEQUENCE [LARGE SCALE GENOMIC DNA]</scope>
    <source>
        <strain evidence="2 3">63.05</strain>
    </source>
</reference>
<evidence type="ECO:0000259" key="1">
    <source>
        <dbReference type="Pfam" id="PF14594"/>
    </source>
</evidence>
<organism evidence="2 3">
    <name type="scientific">Clostridium tetani</name>
    <dbReference type="NCBI Taxonomy" id="1513"/>
    <lineage>
        <taxon>Bacteria</taxon>
        <taxon>Bacillati</taxon>
        <taxon>Bacillota</taxon>
        <taxon>Clostridia</taxon>
        <taxon>Eubacteriales</taxon>
        <taxon>Clostridiaceae</taxon>
        <taxon>Clostridium</taxon>
    </lineage>
</organism>
<dbReference type="InterPro" id="IPR029432">
    <property type="entry name" value="Gp28/Gp37-like_dom"/>
</dbReference>
<proteinExistence type="predicted"/>
<comment type="caution">
    <text evidence="2">The sequence shown here is derived from an EMBL/GenBank/DDBJ whole genome shotgun (WGS) entry which is preliminary data.</text>
</comment>